<dbReference type="EMBL" id="WNAJ01000005">
    <property type="protein sequence ID" value="MTR84697.1"/>
    <property type="molecule type" value="Genomic_DNA"/>
</dbReference>
<dbReference type="Proteomes" id="UP000478483">
    <property type="component" value="Unassembled WGS sequence"/>
</dbReference>
<evidence type="ECO:0000313" key="5">
    <source>
        <dbReference type="EMBL" id="RHC19143.1"/>
    </source>
</evidence>
<feature type="transmembrane region" description="Helical" evidence="1">
    <location>
        <begin position="12"/>
        <end position="32"/>
    </location>
</feature>
<keyword evidence="1" id="KW-1133">Transmembrane helix</keyword>
<evidence type="ECO:0000313" key="2">
    <source>
        <dbReference type="EMBL" id="CUN12755.1"/>
    </source>
</evidence>
<keyword evidence="1" id="KW-0472">Membrane</keyword>
<dbReference type="STRING" id="166486.ERS852572_02039"/>
<evidence type="ECO:0000313" key="9">
    <source>
        <dbReference type="Proteomes" id="UP000284051"/>
    </source>
</evidence>
<dbReference type="EMBL" id="QSFP01000003">
    <property type="protein sequence ID" value="RHA69191.1"/>
    <property type="molecule type" value="Genomic_DNA"/>
</dbReference>
<evidence type="ECO:0000256" key="1">
    <source>
        <dbReference type="SAM" id="Phobius"/>
    </source>
</evidence>
<reference evidence="2 7" key="1">
    <citation type="submission" date="2015-09" db="EMBL/GenBank/DDBJ databases">
        <authorList>
            <consortium name="Pathogen Informatics"/>
        </authorList>
    </citation>
    <scope>NUCLEOTIDE SEQUENCE [LARGE SCALE GENOMIC DNA]</scope>
    <source>
        <strain evidence="2 7">2789STDY5834960</strain>
    </source>
</reference>
<feature type="transmembrane region" description="Helical" evidence="1">
    <location>
        <begin position="44"/>
        <end position="66"/>
    </location>
</feature>
<evidence type="ECO:0000313" key="10">
    <source>
        <dbReference type="Proteomes" id="UP000284465"/>
    </source>
</evidence>
<evidence type="ECO:0000313" key="4">
    <source>
        <dbReference type="EMBL" id="RHA69191.1"/>
    </source>
</evidence>
<dbReference type="Proteomes" id="UP000284465">
    <property type="component" value="Unassembled WGS sequence"/>
</dbReference>
<evidence type="ECO:0000313" key="6">
    <source>
        <dbReference type="EMBL" id="RHG26641.1"/>
    </source>
</evidence>
<organism evidence="2 7">
    <name type="scientific">Roseburia intestinalis</name>
    <dbReference type="NCBI Taxonomy" id="166486"/>
    <lineage>
        <taxon>Bacteria</taxon>
        <taxon>Bacillati</taxon>
        <taxon>Bacillota</taxon>
        <taxon>Clostridia</taxon>
        <taxon>Lachnospirales</taxon>
        <taxon>Lachnospiraceae</taxon>
        <taxon>Roseburia</taxon>
    </lineage>
</organism>
<evidence type="ECO:0000313" key="8">
    <source>
        <dbReference type="Proteomes" id="UP000283513"/>
    </source>
</evidence>
<dbReference type="EMBL" id="QRID01000015">
    <property type="protein sequence ID" value="RHG26641.1"/>
    <property type="molecule type" value="Genomic_DNA"/>
</dbReference>
<feature type="transmembrane region" description="Helical" evidence="1">
    <location>
        <begin position="97"/>
        <end position="122"/>
    </location>
</feature>
<evidence type="ECO:0000313" key="3">
    <source>
        <dbReference type="EMBL" id="MTR84697.1"/>
    </source>
</evidence>
<dbReference type="Proteomes" id="UP000284051">
    <property type="component" value="Unassembled WGS sequence"/>
</dbReference>
<dbReference type="OrthoDB" id="9801633at2"/>
<dbReference type="Proteomes" id="UP000283513">
    <property type="component" value="Unassembled WGS sequence"/>
</dbReference>
<feature type="transmembrane region" description="Helical" evidence="1">
    <location>
        <begin position="73"/>
        <end position="91"/>
    </location>
</feature>
<gene>
    <name evidence="6" type="ORF">DW264_13865</name>
    <name evidence="5" type="ORF">DW856_04410</name>
    <name evidence="4" type="ORF">DW927_04095</name>
    <name evidence="2" type="ORF">ERS852572_02039</name>
    <name evidence="3" type="ORF">GMD50_06400</name>
</gene>
<dbReference type="PaxDb" id="166486-ERS852572_02039"/>
<evidence type="ECO:0000313" key="7">
    <source>
        <dbReference type="Proteomes" id="UP000095350"/>
    </source>
</evidence>
<reference evidence="8 9" key="2">
    <citation type="submission" date="2018-08" db="EMBL/GenBank/DDBJ databases">
        <title>A genome reference for cultivated species of the human gut microbiota.</title>
        <authorList>
            <person name="Zou Y."/>
            <person name="Xue W."/>
            <person name="Luo G."/>
        </authorList>
    </citation>
    <scope>NUCLEOTIDE SEQUENCE [LARGE SCALE GENOMIC DNA]</scope>
    <source>
        <strain evidence="6 9">AM22-21LB</strain>
        <strain evidence="5 8">AM37-1AC</strain>
        <strain evidence="4 10">AM43-11</strain>
    </source>
</reference>
<dbReference type="AlphaFoldDB" id="A0A173UF55"/>
<evidence type="ECO:0000313" key="11">
    <source>
        <dbReference type="Proteomes" id="UP000478483"/>
    </source>
</evidence>
<keyword evidence="1" id="KW-0812">Transmembrane</keyword>
<dbReference type="EMBL" id="QSHO01000003">
    <property type="protein sequence ID" value="RHC19143.1"/>
    <property type="molecule type" value="Genomic_DNA"/>
</dbReference>
<dbReference type="Proteomes" id="UP000095350">
    <property type="component" value="Unassembled WGS sequence"/>
</dbReference>
<proteinExistence type="predicted"/>
<accession>A0A173UF55</accession>
<reference evidence="3 11" key="3">
    <citation type="journal article" date="2019" name="Nat. Med.">
        <title>A library of human gut bacterial isolates paired with longitudinal multiomics data enables mechanistic microbiome research.</title>
        <authorList>
            <person name="Poyet M."/>
            <person name="Groussin M."/>
            <person name="Gibbons S.M."/>
            <person name="Avila-Pacheco J."/>
            <person name="Jiang X."/>
            <person name="Kearney S.M."/>
            <person name="Perrotta A.R."/>
            <person name="Berdy B."/>
            <person name="Zhao S."/>
            <person name="Lieberman T.D."/>
            <person name="Swanson P.K."/>
            <person name="Smith M."/>
            <person name="Roesemann S."/>
            <person name="Alexander J.E."/>
            <person name="Rich S.A."/>
            <person name="Livny J."/>
            <person name="Vlamakis H."/>
            <person name="Clish C."/>
            <person name="Bullock K."/>
            <person name="Deik A."/>
            <person name="Scott J."/>
            <person name="Pierce K.A."/>
            <person name="Xavier R.J."/>
            <person name="Alm E.J."/>
        </authorList>
    </citation>
    <scope>NUCLEOTIDE SEQUENCE [LARGE SCALE GENOMIC DNA]</scope>
    <source>
        <strain evidence="3 11">BIOML-A1</strain>
    </source>
</reference>
<dbReference type="Pfam" id="PF09578">
    <property type="entry name" value="Spore_YabQ"/>
    <property type="match status" value="1"/>
</dbReference>
<dbReference type="EMBL" id="CYXZ01000014">
    <property type="protein sequence ID" value="CUN12755.1"/>
    <property type="molecule type" value="Genomic_DNA"/>
</dbReference>
<dbReference type="NCBIfam" id="TIGR02893">
    <property type="entry name" value="spore_yabQ"/>
    <property type="match status" value="1"/>
</dbReference>
<sequence length="151" mass="17214">MMAVSAAISEQAASLGVSILIGGALFLLYDIFRIFRRVVPHGNFWIGVEDFFYWLCCTAVVFVMLYRENDGMVRGFSIGGIMIGMLLYYFLLSRFVIRINVMVFGTVFGLLGKIFGTILLPFRKHGKKIIHFFRKRLKKVCRAVKIGLCKL</sequence>
<name>A0A173UF55_9FIRM</name>
<protein>
    <submittedName>
        <fullName evidence="2">Spore cortex biosynthesis protein YabQ</fullName>
    </submittedName>
</protein>
<dbReference type="GeneID" id="61434670"/>
<dbReference type="RefSeq" id="WP_006856313.1">
    <property type="nucleotide sequence ID" value="NZ_CABIYH010000014.1"/>
</dbReference>
<dbReference type="InterPro" id="IPR019074">
    <property type="entry name" value="YabQ"/>
</dbReference>